<name>A0A2V0QAU5_PSESF</name>
<gene>
    <name evidence="1" type="ORF">KPSA1_03546</name>
</gene>
<dbReference type="AlphaFoldDB" id="A0A2V0QAU5"/>
<organism evidence="1 2">
    <name type="scientific">Pseudomonas syringae pv. actinidiae</name>
    <dbReference type="NCBI Taxonomy" id="103796"/>
    <lineage>
        <taxon>Bacteria</taxon>
        <taxon>Pseudomonadati</taxon>
        <taxon>Pseudomonadota</taxon>
        <taxon>Gammaproteobacteria</taxon>
        <taxon>Pseudomonadales</taxon>
        <taxon>Pseudomonadaceae</taxon>
        <taxon>Pseudomonas</taxon>
        <taxon>Pseudomonas syringae</taxon>
    </lineage>
</organism>
<reference evidence="1 2" key="1">
    <citation type="submission" date="2018-04" db="EMBL/GenBank/DDBJ databases">
        <title>Draft genome sequence of Pseudomonas syringae pv. actinidiae biovar 1 strains isolated from kiwifruit in Kagawa prefecture.</title>
        <authorList>
            <person name="Tabuchi M."/>
            <person name="Saito M."/>
            <person name="Fujiwara S."/>
            <person name="Sasa N."/>
            <person name="Akimitsu K."/>
            <person name="Gomi K."/>
            <person name="Konishi-Sugita S."/>
            <person name="Hamano K."/>
            <person name="Kataoka I."/>
        </authorList>
    </citation>
    <scope>NUCLEOTIDE SEQUENCE [LARGE SCALE GENOMIC DNA]</scope>
    <source>
        <strain evidence="1 2">MAFF212206</strain>
    </source>
</reference>
<dbReference type="Proteomes" id="UP000247480">
    <property type="component" value="Unassembled WGS sequence"/>
</dbReference>
<sequence length="51" mass="5813">MSRHGTQPRQVSNHAQQATGIYWTKQSTGRFLPCAPATRTSKHARPAWMIY</sequence>
<evidence type="ECO:0000313" key="2">
    <source>
        <dbReference type="Proteomes" id="UP000247480"/>
    </source>
</evidence>
<protein>
    <submittedName>
        <fullName evidence="1">Uncharacterized protein</fullName>
    </submittedName>
</protein>
<proteinExistence type="predicted"/>
<dbReference type="EMBL" id="BGJZ01000170">
    <property type="protein sequence ID" value="GBH10136.1"/>
    <property type="molecule type" value="Genomic_DNA"/>
</dbReference>
<comment type="caution">
    <text evidence="1">The sequence shown here is derived from an EMBL/GenBank/DDBJ whole genome shotgun (WGS) entry which is preliminary data.</text>
</comment>
<accession>A0A2V0QAU5</accession>
<evidence type="ECO:0000313" key="1">
    <source>
        <dbReference type="EMBL" id="GBH10136.1"/>
    </source>
</evidence>